<feature type="transmembrane region" description="Helical" evidence="9">
    <location>
        <begin position="51"/>
        <end position="71"/>
    </location>
</feature>
<sequence>MTQPLEPTLAMFQNPFARYFAATRPAFLTASLMACLIGLAVAWHGGAAFDVPMALVTLLFALLAQAGVNVLNDYYDALNGTDAQNTERIFPFTGGSRFIQNGVMTQAEMRNFGFALMAGVAVAGLWLMARSAPQLMYVGLAGLFIGWAYSAPPFRLNSRGLGELCVAAGFLAITVGTDFVQRKGFAAAPFIAGLPYALLVTNLLYINQFPDRTADTAAGKLHWVARLPIQSARWGYSLIVALAYAWLLLGALLDWLPLWSLAAFLALPLSIKAARLLLQHAAQPRQLGEAIKLTIGAMMVHGTLLSLALLLSK</sequence>
<dbReference type="eggNOG" id="COG1575">
    <property type="taxonomic scope" value="Bacteria"/>
</dbReference>
<dbReference type="InterPro" id="IPR000537">
    <property type="entry name" value="UbiA_prenyltransferase"/>
</dbReference>
<evidence type="ECO:0000256" key="1">
    <source>
        <dbReference type="ARBA" id="ARBA00004141"/>
    </source>
</evidence>
<organism evidence="10 11">
    <name type="scientific">Sideroxydans lithotrophicus (strain ES-1)</name>
    <dbReference type="NCBI Taxonomy" id="580332"/>
    <lineage>
        <taxon>Bacteria</taxon>
        <taxon>Pseudomonadati</taxon>
        <taxon>Pseudomonadota</taxon>
        <taxon>Betaproteobacteria</taxon>
        <taxon>Nitrosomonadales</taxon>
        <taxon>Gallionellaceae</taxon>
        <taxon>Sideroxydans</taxon>
    </lineage>
</organism>
<evidence type="ECO:0000256" key="8">
    <source>
        <dbReference type="ARBA" id="ARBA00023136"/>
    </source>
</evidence>
<dbReference type="OrthoDB" id="9767568at2"/>
<feature type="transmembrane region" description="Helical" evidence="9">
    <location>
        <begin position="135"/>
        <end position="154"/>
    </location>
</feature>
<dbReference type="GO" id="GO:0016020">
    <property type="term" value="C:membrane"/>
    <property type="evidence" value="ECO:0007669"/>
    <property type="project" value="UniProtKB-SubCell"/>
</dbReference>
<keyword evidence="6 9" id="KW-0812">Transmembrane</keyword>
<feature type="transmembrane region" description="Helical" evidence="9">
    <location>
        <begin position="161"/>
        <end position="180"/>
    </location>
</feature>
<keyword evidence="5 10" id="KW-0808">Transferase</keyword>
<dbReference type="RefSeq" id="WP_013028652.1">
    <property type="nucleotide sequence ID" value="NC_013959.1"/>
</dbReference>
<dbReference type="CDD" id="cd13962">
    <property type="entry name" value="PT_UbiA_UBIAD1"/>
    <property type="match status" value="1"/>
</dbReference>
<keyword evidence="3" id="KW-0474">Menaquinone biosynthesis</keyword>
<evidence type="ECO:0000256" key="7">
    <source>
        <dbReference type="ARBA" id="ARBA00022989"/>
    </source>
</evidence>
<dbReference type="PANTHER" id="PTHR13929:SF0">
    <property type="entry name" value="UBIA PRENYLTRANSFERASE DOMAIN-CONTAINING PROTEIN 1"/>
    <property type="match status" value="1"/>
</dbReference>
<accession>D5CMR7</accession>
<evidence type="ECO:0000256" key="2">
    <source>
        <dbReference type="ARBA" id="ARBA00004863"/>
    </source>
</evidence>
<dbReference type="Gene3D" id="1.10.357.140">
    <property type="entry name" value="UbiA prenyltransferase"/>
    <property type="match status" value="1"/>
</dbReference>
<dbReference type="Pfam" id="PF01040">
    <property type="entry name" value="UbiA"/>
    <property type="match status" value="1"/>
</dbReference>
<keyword evidence="7 9" id="KW-1133">Transmembrane helix</keyword>
<gene>
    <name evidence="10" type="ordered locus">Slit_0513</name>
</gene>
<dbReference type="InterPro" id="IPR044878">
    <property type="entry name" value="UbiA_sf"/>
</dbReference>
<proteinExistence type="predicted"/>
<keyword evidence="11" id="KW-1185">Reference proteome</keyword>
<feature type="transmembrane region" description="Helical" evidence="9">
    <location>
        <begin position="112"/>
        <end position="129"/>
    </location>
</feature>
<comment type="subcellular location">
    <subcellularLocation>
        <location evidence="1">Membrane</location>
        <topology evidence="1">Multi-pass membrane protein</topology>
    </subcellularLocation>
</comment>
<evidence type="ECO:0000256" key="4">
    <source>
        <dbReference type="ARBA" id="ARBA00022475"/>
    </source>
</evidence>
<evidence type="ECO:0000256" key="5">
    <source>
        <dbReference type="ARBA" id="ARBA00022679"/>
    </source>
</evidence>
<protein>
    <submittedName>
        <fullName evidence="10">UbiA prenyltransferase</fullName>
    </submittedName>
</protein>
<reference evidence="10 11" key="1">
    <citation type="submission" date="2010-03" db="EMBL/GenBank/DDBJ databases">
        <title>Complete sequence of Sideroxydans lithotrophicus ES-1.</title>
        <authorList>
            <consortium name="US DOE Joint Genome Institute"/>
            <person name="Lucas S."/>
            <person name="Copeland A."/>
            <person name="Lapidus A."/>
            <person name="Cheng J.-F."/>
            <person name="Bruce D."/>
            <person name="Goodwin L."/>
            <person name="Pitluck S."/>
            <person name="Munk A.C."/>
            <person name="Detter J.C."/>
            <person name="Han C."/>
            <person name="Tapia R."/>
            <person name="Larimer F."/>
            <person name="Land M."/>
            <person name="Hauser L."/>
            <person name="Kyrpides N."/>
            <person name="Ivanova N."/>
            <person name="Emerson D."/>
            <person name="Woyke T."/>
        </authorList>
    </citation>
    <scope>NUCLEOTIDE SEQUENCE [LARGE SCALE GENOMIC DNA]</scope>
    <source>
        <strain evidence="10 11">ES-1</strain>
    </source>
</reference>
<evidence type="ECO:0000256" key="6">
    <source>
        <dbReference type="ARBA" id="ARBA00022692"/>
    </source>
</evidence>
<evidence type="ECO:0000313" key="10">
    <source>
        <dbReference type="EMBL" id="ADE10753.1"/>
    </source>
</evidence>
<dbReference type="STRING" id="580332.Slit_0513"/>
<dbReference type="Proteomes" id="UP000001625">
    <property type="component" value="Chromosome"/>
</dbReference>
<dbReference type="EMBL" id="CP001965">
    <property type="protein sequence ID" value="ADE10753.1"/>
    <property type="molecule type" value="Genomic_DNA"/>
</dbReference>
<feature type="transmembrane region" description="Helical" evidence="9">
    <location>
        <begin position="186"/>
        <end position="206"/>
    </location>
</feature>
<dbReference type="GO" id="GO:0009234">
    <property type="term" value="P:menaquinone biosynthetic process"/>
    <property type="evidence" value="ECO:0007669"/>
    <property type="project" value="UniProtKB-UniPathway"/>
</dbReference>
<dbReference type="UniPathway" id="UPA00079"/>
<feature type="transmembrane region" description="Helical" evidence="9">
    <location>
        <begin position="234"/>
        <end position="253"/>
    </location>
</feature>
<dbReference type="GO" id="GO:0004659">
    <property type="term" value="F:prenyltransferase activity"/>
    <property type="evidence" value="ECO:0007669"/>
    <property type="project" value="InterPro"/>
</dbReference>
<comment type="pathway">
    <text evidence="2">Quinol/quinone metabolism; menaquinone biosynthesis.</text>
</comment>
<name>D5CMR7_SIDLE</name>
<evidence type="ECO:0000256" key="3">
    <source>
        <dbReference type="ARBA" id="ARBA00022428"/>
    </source>
</evidence>
<keyword evidence="8 9" id="KW-0472">Membrane</keyword>
<dbReference type="AlphaFoldDB" id="D5CMR7"/>
<dbReference type="PANTHER" id="PTHR13929">
    <property type="entry name" value="1,4-DIHYDROXY-2-NAPHTHOATE OCTAPRENYLTRANSFERASE"/>
    <property type="match status" value="1"/>
</dbReference>
<feature type="transmembrane region" description="Helical" evidence="9">
    <location>
        <begin position="290"/>
        <end position="311"/>
    </location>
</feature>
<evidence type="ECO:0000313" key="11">
    <source>
        <dbReference type="Proteomes" id="UP000001625"/>
    </source>
</evidence>
<dbReference type="InterPro" id="IPR026046">
    <property type="entry name" value="UBIAD1"/>
</dbReference>
<keyword evidence="4" id="KW-1003">Cell membrane</keyword>
<dbReference type="PIRSF" id="PIRSF005355">
    <property type="entry name" value="UBIAD1"/>
    <property type="match status" value="1"/>
</dbReference>
<dbReference type="KEGG" id="slt:Slit_0513"/>
<feature type="transmembrane region" description="Helical" evidence="9">
    <location>
        <begin position="26"/>
        <end position="45"/>
    </location>
</feature>
<dbReference type="HOGENOM" id="CLU_043611_0_1_4"/>
<dbReference type="GO" id="GO:0042371">
    <property type="term" value="P:vitamin K biosynthetic process"/>
    <property type="evidence" value="ECO:0007669"/>
    <property type="project" value="TreeGrafter"/>
</dbReference>
<evidence type="ECO:0000256" key="9">
    <source>
        <dbReference type="SAM" id="Phobius"/>
    </source>
</evidence>